<dbReference type="Gene3D" id="2.60.40.2970">
    <property type="match status" value="1"/>
</dbReference>
<evidence type="ECO:0000256" key="1">
    <source>
        <dbReference type="SAM" id="Phobius"/>
    </source>
</evidence>
<evidence type="ECO:0000313" key="3">
    <source>
        <dbReference type="Proteomes" id="UP000800200"/>
    </source>
</evidence>
<dbReference type="OrthoDB" id="4664297at2759"/>
<accession>A0A6A6DN45</accession>
<gene>
    <name evidence="2" type="ORF">K469DRAFT_267757</name>
</gene>
<keyword evidence="1" id="KW-0812">Transmembrane</keyword>
<keyword evidence="1" id="KW-0472">Membrane</keyword>
<evidence type="ECO:0000313" key="2">
    <source>
        <dbReference type="EMBL" id="KAF2180964.1"/>
    </source>
</evidence>
<reference evidence="2" key="1">
    <citation type="journal article" date="2020" name="Stud. Mycol.">
        <title>101 Dothideomycetes genomes: a test case for predicting lifestyles and emergence of pathogens.</title>
        <authorList>
            <person name="Haridas S."/>
            <person name="Albert R."/>
            <person name="Binder M."/>
            <person name="Bloem J."/>
            <person name="Labutti K."/>
            <person name="Salamov A."/>
            <person name="Andreopoulos B."/>
            <person name="Baker S."/>
            <person name="Barry K."/>
            <person name="Bills G."/>
            <person name="Bluhm B."/>
            <person name="Cannon C."/>
            <person name="Castanera R."/>
            <person name="Culley D."/>
            <person name="Daum C."/>
            <person name="Ezra D."/>
            <person name="Gonzalez J."/>
            <person name="Henrissat B."/>
            <person name="Kuo A."/>
            <person name="Liang C."/>
            <person name="Lipzen A."/>
            <person name="Lutzoni F."/>
            <person name="Magnuson J."/>
            <person name="Mondo S."/>
            <person name="Nolan M."/>
            <person name="Ohm R."/>
            <person name="Pangilinan J."/>
            <person name="Park H.-J."/>
            <person name="Ramirez L."/>
            <person name="Alfaro M."/>
            <person name="Sun H."/>
            <person name="Tritt A."/>
            <person name="Yoshinaga Y."/>
            <person name="Zwiers L.-H."/>
            <person name="Turgeon B."/>
            <person name="Goodwin S."/>
            <person name="Spatafora J."/>
            <person name="Crous P."/>
            <person name="Grigoriev I."/>
        </authorList>
    </citation>
    <scope>NUCLEOTIDE SEQUENCE</scope>
    <source>
        <strain evidence="2">CBS 207.26</strain>
    </source>
</reference>
<keyword evidence="1" id="KW-1133">Transmembrane helix</keyword>
<protein>
    <submittedName>
        <fullName evidence="2">Uncharacterized protein</fullName>
    </submittedName>
</protein>
<sequence>MNGRTAIITALAVTILGSLYLIYSPSSSTFQMSDSKPAEEQPASHYPISGLEFKLSQISKSPPSLLVTLKNTHWKSTYTVLKWDTPLDPIAPQLGVFKMVDADTGEEIGIPRIMVNRMLPPPRDALQEVAAGTEHAIEVVFDKPWMPEKKPAKYKIKVQGTFRAVWEKAASEISDVELEGFAGPVGKAITVGGFKSEEVVLTVE</sequence>
<dbReference type="Proteomes" id="UP000800200">
    <property type="component" value="Unassembled WGS sequence"/>
</dbReference>
<feature type="transmembrane region" description="Helical" evidence="1">
    <location>
        <begin position="6"/>
        <end position="23"/>
    </location>
</feature>
<name>A0A6A6DN45_9PEZI</name>
<organism evidence="2 3">
    <name type="scientific">Zopfia rhizophila CBS 207.26</name>
    <dbReference type="NCBI Taxonomy" id="1314779"/>
    <lineage>
        <taxon>Eukaryota</taxon>
        <taxon>Fungi</taxon>
        <taxon>Dikarya</taxon>
        <taxon>Ascomycota</taxon>
        <taxon>Pezizomycotina</taxon>
        <taxon>Dothideomycetes</taxon>
        <taxon>Dothideomycetes incertae sedis</taxon>
        <taxon>Zopfiaceae</taxon>
        <taxon>Zopfia</taxon>
    </lineage>
</organism>
<dbReference type="EMBL" id="ML994655">
    <property type="protein sequence ID" value="KAF2180964.1"/>
    <property type="molecule type" value="Genomic_DNA"/>
</dbReference>
<proteinExistence type="predicted"/>
<keyword evidence="3" id="KW-1185">Reference proteome</keyword>
<dbReference type="AlphaFoldDB" id="A0A6A6DN45"/>